<proteinExistence type="predicted"/>
<accession>A0A4Z0A8S6</accession>
<dbReference type="AlphaFoldDB" id="A0A4Z0A8S6"/>
<name>A0A4Z0A8S6_9AGAM</name>
<organism evidence="1 2">
    <name type="scientific">Hericium alpestre</name>
    <dbReference type="NCBI Taxonomy" id="135208"/>
    <lineage>
        <taxon>Eukaryota</taxon>
        <taxon>Fungi</taxon>
        <taxon>Dikarya</taxon>
        <taxon>Basidiomycota</taxon>
        <taxon>Agaricomycotina</taxon>
        <taxon>Agaricomycetes</taxon>
        <taxon>Russulales</taxon>
        <taxon>Hericiaceae</taxon>
        <taxon>Hericium</taxon>
    </lineage>
</organism>
<protein>
    <submittedName>
        <fullName evidence="1">Uncharacterized protein</fullName>
    </submittedName>
</protein>
<dbReference type="OrthoDB" id="3269353at2759"/>
<sequence length="437" mass="47952">MVENGLTMTPRISDENWPILWAHLLDARSPSLPQQQLPVCGRVEFDIDLTKARWWDTWLTSTRRGVDAPFSVAPSVSHLRADSKTTFMDDQAEDANSEASFMPARPPAPRHVPRKLSLVDRLDSISLGSALGLKGDDAPEPRMRNVLTPIRQEEEAKPANLGDRVRSWRASSSAAPTPMAAVGQLSLDPVNMPNTVTLESPDDSAVAEGGELNLEDFKWTASSKGPPEYYEDDSPVSSPRVQSVHLDRRAEGSVLLTPSTATTWGPWGQNDDLISVSPMSNVIRLPSPDLGQRMLDDVHLTPSTATSWGPPLDWPPSPLLFSRPPSVDLGERMEFSRPVTPSTATSWGPPTSWPPTPAGYHDWDAPRSPDIGERAQWSEPPSPRHNLVFPYFRPEVSACDHVWPFTSAHQGPAADSRQTAGALGMRSFSFCLHSVLS</sequence>
<reference evidence="1 2" key="1">
    <citation type="submission" date="2019-02" db="EMBL/GenBank/DDBJ databases">
        <title>Genome sequencing of the rare red list fungi Hericium alpestre (H. flagellum).</title>
        <authorList>
            <person name="Buettner E."/>
            <person name="Kellner H."/>
        </authorList>
    </citation>
    <scope>NUCLEOTIDE SEQUENCE [LARGE SCALE GENOMIC DNA]</scope>
    <source>
        <strain evidence="1 2">DSM 108284</strain>
    </source>
</reference>
<dbReference type="STRING" id="135208.A0A4Z0A8S6"/>
<gene>
    <name evidence="1" type="ORF">EWM64_g1290</name>
</gene>
<dbReference type="EMBL" id="SFCI01000084">
    <property type="protein sequence ID" value="TFY82723.1"/>
    <property type="molecule type" value="Genomic_DNA"/>
</dbReference>
<dbReference type="Proteomes" id="UP000298061">
    <property type="component" value="Unassembled WGS sequence"/>
</dbReference>
<comment type="caution">
    <text evidence="1">The sequence shown here is derived from an EMBL/GenBank/DDBJ whole genome shotgun (WGS) entry which is preliminary data.</text>
</comment>
<keyword evidence="2" id="KW-1185">Reference proteome</keyword>
<evidence type="ECO:0000313" key="1">
    <source>
        <dbReference type="EMBL" id="TFY82723.1"/>
    </source>
</evidence>
<evidence type="ECO:0000313" key="2">
    <source>
        <dbReference type="Proteomes" id="UP000298061"/>
    </source>
</evidence>